<dbReference type="PANTHER" id="PTHR13140">
    <property type="entry name" value="MYOSIN"/>
    <property type="match status" value="1"/>
</dbReference>
<dbReference type="SMR" id="A0A067G3S8"/>
<evidence type="ECO:0000256" key="5">
    <source>
        <dbReference type="ARBA" id="ARBA00023054"/>
    </source>
</evidence>
<evidence type="ECO:0000313" key="15">
    <source>
        <dbReference type="EMBL" id="KDO74223.1"/>
    </source>
</evidence>
<dbReference type="Pfam" id="PF25369">
    <property type="entry name" value="SH3_VIII-1_N"/>
    <property type="match status" value="1"/>
</dbReference>
<feature type="domain" description="Myosin N-terminal SH3-like" evidence="14">
    <location>
        <begin position="156"/>
        <end position="205"/>
    </location>
</feature>
<evidence type="ECO:0000256" key="8">
    <source>
        <dbReference type="ARBA" id="ARBA00023203"/>
    </source>
</evidence>
<evidence type="ECO:0000256" key="6">
    <source>
        <dbReference type="ARBA" id="ARBA00023123"/>
    </source>
</evidence>
<keyword evidence="16" id="KW-1185">Reference proteome</keyword>
<dbReference type="PROSITE" id="PS50096">
    <property type="entry name" value="IQ"/>
    <property type="match status" value="2"/>
</dbReference>
<keyword evidence="1" id="KW-0677">Repeat</keyword>
<dbReference type="Gene3D" id="1.20.5.190">
    <property type="match status" value="1"/>
</dbReference>
<dbReference type="GO" id="GO:0016459">
    <property type="term" value="C:myosin complex"/>
    <property type="evidence" value="ECO:0007669"/>
    <property type="project" value="UniProtKB-KW"/>
</dbReference>
<dbReference type="FunFam" id="1.20.58.530:FF:000013">
    <property type="entry name" value="Unconventional myosin-XIX"/>
    <property type="match status" value="1"/>
</dbReference>
<keyword evidence="7 10" id="KW-0505">Motor protein</keyword>
<keyword evidence="5 11" id="KW-0175">Coiled coil</keyword>
<proteinExistence type="inferred from homology"/>
<dbReference type="InterPro" id="IPR036961">
    <property type="entry name" value="Kinesin_motor_dom_sf"/>
</dbReference>
<dbReference type="Pfam" id="PF00612">
    <property type="entry name" value="IQ"/>
    <property type="match status" value="2"/>
</dbReference>
<dbReference type="Gene3D" id="1.20.120.720">
    <property type="entry name" value="Myosin VI head, motor domain, U50 subdomain"/>
    <property type="match status" value="1"/>
</dbReference>
<evidence type="ECO:0000256" key="4">
    <source>
        <dbReference type="ARBA" id="ARBA00022860"/>
    </source>
</evidence>
<evidence type="ECO:0008006" key="17">
    <source>
        <dbReference type="Google" id="ProtNLM"/>
    </source>
</evidence>
<evidence type="ECO:0000259" key="13">
    <source>
        <dbReference type="PROSITE" id="PS51456"/>
    </source>
</evidence>
<evidence type="ECO:0000256" key="11">
    <source>
        <dbReference type="SAM" id="Coils"/>
    </source>
</evidence>
<dbReference type="GO" id="GO:0030048">
    <property type="term" value="P:actin filament-based movement"/>
    <property type="evidence" value="ECO:0007669"/>
    <property type="project" value="UniProtKB-ARBA"/>
</dbReference>
<reference evidence="15 16" key="1">
    <citation type="submission" date="2014-04" db="EMBL/GenBank/DDBJ databases">
        <authorList>
            <consortium name="International Citrus Genome Consortium"/>
            <person name="Gmitter F."/>
            <person name="Chen C."/>
            <person name="Farmerie W."/>
            <person name="Harkins T."/>
            <person name="Desany B."/>
            <person name="Mohiuddin M."/>
            <person name="Kodira C."/>
            <person name="Borodovsky M."/>
            <person name="Lomsadze A."/>
            <person name="Burns P."/>
            <person name="Jenkins J."/>
            <person name="Prochnik S."/>
            <person name="Shu S."/>
            <person name="Chapman J."/>
            <person name="Pitluck S."/>
            <person name="Schmutz J."/>
            <person name="Rokhsar D."/>
        </authorList>
    </citation>
    <scope>NUCLEOTIDE SEQUENCE</scope>
</reference>
<evidence type="ECO:0000256" key="12">
    <source>
        <dbReference type="SAM" id="MobiDB-lite"/>
    </source>
</evidence>
<keyword evidence="3 10" id="KW-0067">ATP-binding</keyword>
<feature type="coiled-coil region" evidence="11">
    <location>
        <begin position="1004"/>
        <end position="1045"/>
    </location>
</feature>
<evidence type="ECO:0000256" key="3">
    <source>
        <dbReference type="ARBA" id="ARBA00022840"/>
    </source>
</evidence>
<evidence type="ECO:0000259" key="14">
    <source>
        <dbReference type="PROSITE" id="PS51844"/>
    </source>
</evidence>
<evidence type="ECO:0000313" key="16">
    <source>
        <dbReference type="Proteomes" id="UP000027120"/>
    </source>
</evidence>
<dbReference type="InterPro" id="IPR036022">
    <property type="entry name" value="MYSc_Myo8"/>
</dbReference>
<gene>
    <name evidence="15" type="ORF">CISIN_1g000931mg</name>
</gene>
<dbReference type="Proteomes" id="UP000027120">
    <property type="component" value="Unassembled WGS sequence"/>
</dbReference>
<accession>A0A067G3S8</accession>
<dbReference type="InterPro" id="IPR000048">
    <property type="entry name" value="IQ_motif_EF-hand-BS"/>
</dbReference>
<organism evidence="15 16">
    <name type="scientific">Citrus sinensis</name>
    <name type="common">Sweet orange</name>
    <name type="synonym">Citrus aurantium var. sinensis</name>
    <dbReference type="NCBI Taxonomy" id="2711"/>
    <lineage>
        <taxon>Eukaryota</taxon>
        <taxon>Viridiplantae</taxon>
        <taxon>Streptophyta</taxon>
        <taxon>Embryophyta</taxon>
        <taxon>Tracheophyta</taxon>
        <taxon>Spermatophyta</taxon>
        <taxon>Magnoliopsida</taxon>
        <taxon>eudicotyledons</taxon>
        <taxon>Gunneridae</taxon>
        <taxon>Pentapetalae</taxon>
        <taxon>rosids</taxon>
        <taxon>malvids</taxon>
        <taxon>Sapindales</taxon>
        <taxon>Rutaceae</taxon>
        <taxon>Aurantioideae</taxon>
        <taxon>Citrus</taxon>
    </lineage>
</organism>
<keyword evidence="8 10" id="KW-0009">Actin-binding</keyword>
<dbReference type="Gene3D" id="1.10.10.820">
    <property type="match status" value="1"/>
</dbReference>
<name>A0A067G3S8_CITSI</name>
<sequence length="1095" mass="123862">MMLSASPSMVARSSLEEMLESLRRRDECERPKDLPPALPARPTSRARLPSARKSLPTDFKVGEENGVKASMESAEKRSSLNGKEDGKRKEKEWGAKRNNSFGSKKLRKEQTVVDLPYDGGVMLDEEKVNEVLEVNEMKSAKSGEVEWEDNLGYFIKKKLRVWCRLEDGKWESGMIQSTSGDEAFVLLSNGNVVKVSTGELLPANPDILEGVDDLIQLSYLNEPSVLNNIQYRYSRDMIYSKAGPVLIAVNPFKAVPIYGNKFITAYRQKVMDSPHVYAIADTAYNEMMGDGVNQSIIISGESGAGKTETAKFAMQYLAALGGGSEGIEYEILQTNHILEAFGNAKTSRNDNSSRFGKLIEIHFSAFGKICGAKIQTFLLEKSRVVQLAAGERSYHIFYQLCAGAPSFLKERLNLKVANDYNYLNQSECLTIDGVDDAQNFHNLMEALDIVLIRKEDREQTFAMLAAVLWLGNISFQVIDNENHVEVIADEAVTTAAMLMGCSSDELMLALSTHKIQAGKDSIAKKLTLQQAIDSRDALAKFIYGSLFDWIVEQINKSLEVGKQCTGRSINILDIYGFESFKKNSFEQFCINYANERLQQHFNRHLFKLEQEEYELDGVDWTRVEFEDNEECLNLIEKKPLGVLSLLDEESNFPKATDLTFANKLKQHLGSNSCFKGERGRAFSIRHYAGEVPYDTNGFLEKNRDPLQTDIIQLLSSCTCQVLQLFASKMLKPSPKPAASSQPGALDTQKQSVGTKFKGQLFKLMHQLENTRPHFIRCIKPNSKQLPGIYEEDLVLQQFRCCGVLEIVRISRSGYPTRMRHQEFAGRYGVLLSEKQLSQDPLSISVAVLQQFNVLPEMYQVGYTKLYLRSGQLAALEDRRKQVLQAIIRLQKCFRGYQARSRFRELCNGVITLQSFARGENTRRRHASLGKSCSAVVPEIRDEQLREIICLQSAIRGWLVRKQLKMHKLKQSNPVNAKVKRRSGRKSSDMKDVPQEQVQALPTALAELQRRVLKAEATLGQKEEENAALREQLQQYDAKWLEYEAKMKSMEEMWQKQMASLQVSFTCFYTDIIMESLLGICKGTILNMCTIFTMHA</sequence>
<evidence type="ECO:0000256" key="9">
    <source>
        <dbReference type="ARBA" id="ARBA00060862"/>
    </source>
</evidence>
<dbReference type="InterPro" id="IPR057535">
    <property type="entry name" value="MYO1-3_N_SH3"/>
</dbReference>
<dbReference type="Pfam" id="PF00063">
    <property type="entry name" value="Myosin_head"/>
    <property type="match status" value="1"/>
</dbReference>
<dbReference type="InterPro" id="IPR001609">
    <property type="entry name" value="Myosin_head_motor_dom-like"/>
</dbReference>
<feature type="compositionally biased region" description="Basic and acidic residues" evidence="12">
    <location>
        <begin position="73"/>
        <end position="95"/>
    </location>
</feature>
<evidence type="ECO:0000256" key="2">
    <source>
        <dbReference type="ARBA" id="ARBA00022741"/>
    </source>
</evidence>
<keyword evidence="4" id="KW-0112">Calmodulin-binding</keyword>
<dbReference type="Gene3D" id="1.20.58.530">
    <property type="match status" value="1"/>
</dbReference>
<feature type="domain" description="Myosin motor" evidence="13">
    <location>
        <begin position="209"/>
        <end position="880"/>
    </location>
</feature>
<evidence type="ECO:0000256" key="1">
    <source>
        <dbReference type="ARBA" id="ARBA00022737"/>
    </source>
</evidence>
<dbReference type="FunFam" id="1.20.120.720:FF:000028">
    <property type="entry name" value="Myosin IE heavy chain"/>
    <property type="match status" value="1"/>
</dbReference>
<dbReference type="SMART" id="SM00015">
    <property type="entry name" value="IQ"/>
    <property type="match status" value="3"/>
</dbReference>
<dbReference type="Gene3D" id="6.20.240.20">
    <property type="match status" value="1"/>
</dbReference>
<dbReference type="AlphaFoldDB" id="A0A067G3S8"/>
<dbReference type="GO" id="GO:0005524">
    <property type="term" value="F:ATP binding"/>
    <property type="evidence" value="ECO:0007669"/>
    <property type="project" value="UniProtKB-UniRule"/>
</dbReference>
<evidence type="ECO:0000256" key="7">
    <source>
        <dbReference type="ARBA" id="ARBA00023175"/>
    </source>
</evidence>
<dbReference type="PROSITE" id="PS51844">
    <property type="entry name" value="SH3_LIKE"/>
    <property type="match status" value="1"/>
</dbReference>
<keyword evidence="2 10" id="KW-0547">Nucleotide-binding</keyword>
<dbReference type="CDD" id="cd01383">
    <property type="entry name" value="MYSc_Myo8"/>
    <property type="match status" value="1"/>
</dbReference>
<dbReference type="Gene3D" id="3.40.850.10">
    <property type="entry name" value="Kinesin motor domain"/>
    <property type="match status" value="1"/>
</dbReference>
<dbReference type="PRINTS" id="PR00193">
    <property type="entry name" value="MYOSINHEAVY"/>
</dbReference>
<protein>
    <recommendedName>
        <fullName evidence="17">Myosin motor domain-containing protein</fullName>
    </recommendedName>
</protein>
<dbReference type="EMBL" id="KK784884">
    <property type="protein sequence ID" value="KDO74223.1"/>
    <property type="molecule type" value="Genomic_DNA"/>
</dbReference>
<dbReference type="InterPro" id="IPR027417">
    <property type="entry name" value="P-loop_NTPase"/>
</dbReference>
<evidence type="ECO:0000256" key="10">
    <source>
        <dbReference type="PROSITE-ProRule" id="PRU00782"/>
    </source>
</evidence>
<dbReference type="SMART" id="SM00242">
    <property type="entry name" value="MYSc"/>
    <property type="match status" value="1"/>
</dbReference>
<feature type="compositionally biased region" description="Basic and acidic residues" evidence="12">
    <location>
        <begin position="20"/>
        <end position="33"/>
    </location>
</feature>
<dbReference type="SUPFAM" id="SSF52540">
    <property type="entry name" value="P-loop containing nucleoside triphosphate hydrolases"/>
    <property type="match status" value="1"/>
</dbReference>
<dbReference type="InterPro" id="IPR004009">
    <property type="entry name" value="SH3_Myosin"/>
</dbReference>
<comment type="similarity">
    <text evidence="9">Belongs to the TRAFAC class myosin-kinesin ATPase superfamily. Myosin family. Plant myosin class VIII subfamily.</text>
</comment>
<dbReference type="GO" id="GO:0003774">
    <property type="term" value="F:cytoskeletal motor activity"/>
    <property type="evidence" value="ECO:0007669"/>
    <property type="project" value="UniProtKB-UniRule"/>
</dbReference>
<feature type="region of interest" description="Disordered" evidence="12">
    <location>
        <begin position="1"/>
        <end position="97"/>
    </location>
</feature>
<feature type="binding site" evidence="10">
    <location>
        <begin position="300"/>
        <end position="307"/>
    </location>
    <ligand>
        <name>ATP</name>
        <dbReference type="ChEBI" id="CHEBI:30616"/>
    </ligand>
</feature>
<dbReference type="GO" id="GO:0003779">
    <property type="term" value="F:actin binding"/>
    <property type="evidence" value="ECO:0007669"/>
    <property type="project" value="UniProtKB-KW"/>
</dbReference>
<dbReference type="GO" id="GO:0005516">
    <property type="term" value="F:calmodulin binding"/>
    <property type="evidence" value="ECO:0007669"/>
    <property type="project" value="UniProtKB-KW"/>
</dbReference>
<dbReference type="PROSITE" id="PS51456">
    <property type="entry name" value="MYOSIN_MOTOR"/>
    <property type="match status" value="1"/>
</dbReference>
<feature type="region of interest" description="Actin-binding" evidence="10">
    <location>
        <begin position="760"/>
        <end position="782"/>
    </location>
</feature>
<feature type="region of interest" description="Disordered" evidence="12">
    <location>
        <begin position="970"/>
        <end position="993"/>
    </location>
</feature>
<dbReference type="PANTHER" id="PTHR13140:SF706">
    <property type="entry name" value="DILUTE CLASS UNCONVENTIONAL MYOSIN, ISOFORM C"/>
    <property type="match status" value="1"/>
</dbReference>
<dbReference type="FunFam" id="1.10.10.820:FF:000001">
    <property type="entry name" value="Myosin heavy chain"/>
    <property type="match status" value="1"/>
</dbReference>
<keyword evidence="6 10" id="KW-0518">Myosin</keyword>